<feature type="compositionally biased region" description="Acidic residues" evidence="10">
    <location>
        <begin position="1182"/>
        <end position="1191"/>
    </location>
</feature>
<dbReference type="PANTHER" id="PTHR46161">
    <property type="entry name" value="NUCLEOSIDE DIPHOSPHATE KINASE"/>
    <property type="match status" value="1"/>
</dbReference>
<dbReference type="InterPro" id="IPR001564">
    <property type="entry name" value="Nucleoside_diP_kinase"/>
</dbReference>
<dbReference type="Pfam" id="PF06012">
    <property type="entry name" value="DUF908"/>
    <property type="match status" value="1"/>
</dbReference>
<name>A0AAD5SMR9_9FUNG</name>
<evidence type="ECO:0000313" key="12">
    <source>
        <dbReference type="EMBL" id="KAJ3054107.1"/>
    </source>
</evidence>
<reference evidence="12" key="1">
    <citation type="submission" date="2020-05" db="EMBL/GenBank/DDBJ databases">
        <title>Phylogenomic resolution of chytrid fungi.</title>
        <authorList>
            <person name="Stajich J.E."/>
            <person name="Amses K."/>
            <person name="Simmons R."/>
            <person name="Seto K."/>
            <person name="Myers J."/>
            <person name="Bonds A."/>
            <person name="Quandt C.A."/>
            <person name="Barry K."/>
            <person name="Liu P."/>
            <person name="Grigoriev I."/>
            <person name="Longcore J.E."/>
            <person name="James T.Y."/>
        </authorList>
    </citation>
    <scope>NUCLEOTIDE SEQUENCE</scope>
    <source>
        <strain evidence="12">JEL0318</strain>
    </source>
</reference>
<keyword evidence="7" id="KW-0067">ATP-binding</keyword>
<dbReference type="GO" id="GO:0140662">
    <property type="term" value="F:ATP-dependent protein folding chaperone"/>
    <property type="evidence" value="ECO:0007669"/>
    <property type="project" value="InterPro"/>
</dbReference>
<evidence type="ECO:0000256" key="4">
    <source>
        <dbReference type="ARBA" id="ARBA00022679"/>
    </source>
</evidence>
<dbReference type="PRINTS" id="PR01243">
    <property type="entry name" value="NUCDPKINASE"/>
</dbReference>
<dbReference type="GO" id="GO:0006241">
    <property type="term" value="P:CTP biosynthetic process"/>
    <property type="evidence" value="ECO:0007669"/>
    <property type="project" value="InterPro"/>
</dbReference>
<comment type="similarity">
    <text evidence="1">Belongs to the heat shock protein 70 family.</text>
</comment>
<feature type="region of interest" description="Disordered" evidence="10">
    <location>
        <begin position="523"/>
        <end position="542"/>
    </location>
</feature>
<accession>A0AAD5SMR9</accession>
<evidence type="ECO:0000259" key="11">
    <source>
        <dbReference type="SMART" id="SM00562"/>
    </source>
</evidence>
<dbReference type="SMART" id="SM00562">
    <property type="entry name" value="NDK"/>
    <property type="match status" value="1"/>
</dbReference>
<dbReference type="Gene3D" id="3.90.640.10">
    <property type="entry name" value="Actin, Chain A, domain 4"/>
    <property type="match status" value="1"/>
</dbReference>
<dbReference type="InterPro" id="IPR010309">
    <property type="entry name" value="E3_Ub_ligase_DUF908"/>
</dbReference>
<evidence type="ECO:0000256" key="5">
    <source>
        <dbReference type="ARBA" id="ARBA00022741"/>
    </source>
</evidence>
<evidence type="ECO:0000256" key="8">
    <source>
        <dbReference type="PROSITE-ProRule" id="PRU00706"/>
    </source>
</evidence>
<dbReference type="AlphaFoldDB" id="A0AAD5SMR9"/>
<dbReference type="InterPro" id="IPR043129">
    <property type="entry name" value="ATPase_NBD"/>
</dbReference>
<keyword evidence="5" id="KW-0547">Nucleotide-binding</keyword>
<protein>
    <recommendedName>
        <fullName evidence="3">Nucleoside diphosphate kinase</fullName>
    </recommendedName>
</protein>
<keyword evidence="13" id="KW-1185">Reference proteome</keyword>
<evidence type="ECO:0000256" key="6">
    <source>
        <dbReference type="ARBA" id="ARBA00022777"/>
    </source>
</evidence>
<keyword evidence="4" id="KW-0808">Transferase</keyword>
<dbReference type="Pfam" id="PF00334">
    <property type="entry name" value="NDK"/>
    <property type="match status" value="1"/>
</dbReference>
<feature type="domain" description="Nucleoside diphosphate kinase-like" evidence="11">
    <location>
        <begin position="851"/>
        <end position="991"/>
    </location>
</feature>
<dbReference type="EMBL" id="JADGJD010000158">
    <property type="protein sequence ID" value="KAJ3054107.1"/>
    <property type="molecule type" value="Genomic_DNA"/>
</dbReference>
<dbReference type="GO" id="GO:0006183">
    <property type="term" value="P:GTP biosynthetic process"/>
    <property type="evidence" value="ECO:0007669"/>
    <property type="project" value="InterPro"/>
</dbReference>
<dbReference type="Proteomes" id="UP001212841">
    <property type="component" value="Unassembled WGS sequence"/>
</dbReference>
<evidence type="ECO:0000256" key="7">
    <source>
        <dbReference type="ARBA" id="ARBA00022840"/>
    </source>
</evidence>
<dbReference type="GO" id="GO:0004550">
    <property type="term" value="F:nucleoside diphosphate kinase activity"/>
    <property type="evidence" value="ECO:0007669"/>
    <property type="project" value="InterPro"/>
</dbReference>
<comment type="similarity">
    <text evidence="2 8 9">Belongs to the NDK family.</text>
</comment>
<evidence type="ECO:0000256" key="2">
    <source>
        <dbReference type="ARBA" id="ARBA00008142"/>
    </source>
</evidence>
<comment type="caution">
    <text evidence="12">The sequence shown here is derived from an EMBL/GenBank/DDBJ whole genome shotgun (WGS) entry which is preliminary data.</text>
</comment>
<evidence type="ECO:0000256" key="9">
    <source>
        <dbReference type="RuleBase" id="RU004011"/>
    </source>
</evidence>
<evidence type="ECO:0000256" key="10">
    <source>
        <dbReference type="SAM" id="MobiDB-lite"/>
    </source>
</evidence>
<dbReference type="Gene3D" id="3.30.70.141">
    <property type="entry name" value="Nucleoside diphosphate kinase-like domain"/>
    <property type="match status" value="1"/>
</dbReference>
<evidence type="ECO:0000256" key="1">
    <source>
        <dbReference type="ARBA" id="ARBA00007381"/>
    </source>
</evidence>
<dbReference type="GO" id="GO:0005524">
    <property type="term" value="F:ATP binding"/>
    <property type="evidence" value="ECO:0007669"/>
    <property type="project" value="UniProtKB-KW"/>
</dbReference>
<comment type="caution">
    <text evidence="8">Lacks conserved residue(s) required for the propagation of feature annotation.</text>
</comment>
<dbReference type="GO" id="GO:0006228">
    <property type="term" value="P:UTP biosynthetic process"/>
    <property type="evidence" value="ECO:0007669"/>
    <property type="project" value="InterPro"/>
</dbReference>
<feature type="region of interest" description="Disordered" evidence="10">
    <location>
        <begin position="1147"/>
        <end position="1191"/>
    </location>
</feature>
<dbReference type="FunFam" id="3.30.420.40:FF:000028">
    <property type="entry name" value="heat shock 70 kDa protein-like"/>
    <property type="match status" value="1"/>
</dbReference>
<proteinExistence type="inferred from homology"/>
<sequence length="1191" mass="131885">MAAIPPTKHPIYIYHTEGIGTQEQPQFPTFEDPVSVEYIHRYIAGVQQKYTQSGGDVTFGIYSNSAKDQGNQITPSYVAFSDTTYTFEDAIVTMPPYFNDSKRQDTKDAGAISGLNVLSIIKEPKEPTAAASACGHHKKAANERNFLIFDLGGGTFDVSLPTIEDGIFEVKATAGDTHLGDEDSDNRLAASVFGGFVTQMNETIASKPKFLSTALRRCRRSLRIEKGTIDERIRAREWALLGRCQRLMDTPSYRNMYSSYEHLADLIHTHDLDVLNASLDLIISSAHRMHNQRILRTAFGFHQDRLVTLAQNWGPKDSSISFVQLASEQVELSPDWFSLNYQIYRSTSTTEKKPTEAETPAKTPQKGGNEKAKEVDGVVTIGIQNVLEAGKSASQVFRDVVEMYDVPEEQRFELFQKVRVAWAVGDVEERRKAVAARVNAIAVLALLVPEDVAQSKIFLYEPDLVQKLADVCHADKGLPSDLRMSALRALYGLANYESLFIEIIQVLYGSHVVDVLRLRGGGKKKKKKKKNPHDPTTPQSAAPALAASLCEVDGCTKVYVQTKKATPPKWDLRTITIDGVDMKFPDLLDNLYVHPGAKEKLGGQYESVMDAEKRFLVRLWSSHRFLDVFENDGFLDVLRYLDYLDGDESILEAAIESDLRTGVDIVRLEKVLVNAVKLFAALKGQGEGGWGQFNWPASLHKLLEAALDSQKITIDGEAFGAWSVSRGPVSIKHLTARSGAKNPQFGGTDWQMCTSFRNLLYHPALIGYELALGMHPSSMVYHPELSKSVHWLLSLLPTFISQLFQVVLSVPRARYLPGIQPFLHEPYRQKLQDARGRVTSRLQTRMIDGDVETTLALIKPDALAHGKVDEIVELIVRAGVTIWKVQERTLSREEAGILYEGLVEKPYYEDAIDFMSSGPLLVMILKGDNVVGMWRDMMGPTDVEEAKQMYPMSIRATHGTDTIRNAVHRPDTPESALRELELLFPSLKHSHSDSIGTISSTSFTNKSHRSQAVYLRDPIDQEKGELVIRRLVCDGVKVFERGERMISVPVPTMFVALEGVGAGRKGKLVFEKGDLIIDGGDVGGGWRRGWKGNWKGEKEGEEGEFEFVKVETRQGLHVRYIEEGDAVAGSKMILPLSVLLADAEPAFDFDPSEGGNGSGEVEGKGKGKAPAGAASDSGSDSDSQDSADDLD</sequence>
<feature type="compositionally biased region" description="Low complexity" evidence="10">
    <location>
        <begin position="1168"/>
        <end position="1181"/>
    </location>
</feature>
<dbReference type="PROSITE" id="PS51374">
    <property type="entry name" value="NDPK_LIKE"/>
    <property type="match status" value="1"/>
</dbReference>
<gene>
    <name evidence="12" type="ORF">HK097_002627</name>
</gene>
<keyword evidence="6" id="KW-0418">Kinase</keyword>
<organism evidence="12 13">
    <name type="scientific">Rhizophlyctis rosea</name>
    <dbReference type="NCBI Taxonomy" id="64517"/>
    <lineage>
        <taxon>Eukaryota</taxon>
        <taxon>Fungi</taxon>
        <taxon>Fungi incertae sedis</taxon>
        <taxon>Chytridiomycota</taxon>
        <taxon>Chytridiomycota incertae sedis</taxon>
        <taxon>Chytridiomycetes</taxon>
        <taxon>Rhizophlyctidales</taxon>
        <taxon>Rhizophlyctidaceae</taxon>
        <taxon>Rhizophlyctis</taxon>
    </lineage>
</organism>
<dbReference type="SUPFAM" id="SSF54919">
    <property type="entry name" value="Nucleoside diphosphate kinase, NDK"/>
    <property type="match status" value="1"/>
</dbReference>
<evidence type="ECO:0000313" key="13">
    <source>
        <dbReference type="Proteomes" id="UP001212841"/>
    </source>
</evidence>
<dbReference type="InterPro" id="IPR036850">
    <property type="entry name" value="NDK-like_dom_sf"/>
</dbReference>
<evidence type="ECO:0000256" key="3">
    <source>
        <dbReference type="ARBA" id="ARBA00017632"/>
    </source>
</evidence>
<dbReference type="SUPFAM" id="SSF53067">
    <property type="entry name" value="Actin-like ATPase domain"/>
    <property type="match status" value="2"/>
</dbReference>
<dbReference type="Pfam" id="PF00012">
    <property type="entry name" value="HSP70"/>
    <property type="match status" value="1"/>
</dbReference>
<feature type="region of interest" description="Disordered" evidence="10">
    <location>
        <begin position="348"/>
        <end position="371"/>
    </location>
</feature>
<dbReference type="PANTHER" id="PTHR46161:SF3">
    <property type="entry name" value="NUCLEOSIDE DIPHOSPHATE KINASE DDB_G0292928-RELATED"/>
    <property type="match status" value="1"/>
</dbReference>
<dbReference type="InterPro" id="IPR013126">
    <property type="entry name" value="Hsp_70_fam"/>
</dbReference>
<dbReference type="Gene3D" id="3.30.420.40">
    <property type="match status" value="2"/>
</dbReference>
<dbReference type="InterPro" id="IPR034907">
    <property type="entry name" value="NDK-like_dom"/>
</dbReference>